<sequence length="53" mass="5843">MTEPLLSTMARLAIFCMSCINLQPVNVDITGASAARKVARRCILSWNKCIAEM</sequence>
<keyword evidence="1" id="KW-1185">Reference proteome</keyword>
<proteinExistence type="predicted"/>
<dbReference type="KEGG" id="pgri:PgNI_02584"/>
<reference evidence="2" key="2">
    <citation type="submission" date="2019-10" db="EMBL/GenBank/DDBJ databases">
        <authorList>
            <consortium name="NCBI Genome Project"/>
        </authorList>
    </citation>
    <scope>NUCLEOTIDE SEQUENCE</scope>
    <source>
        <strain evidence="2">NI907</strain>
    </source>
</reference>
<gene>
    <name evidence="2" type="ORF">PgNI_02584</name>
</gene>
<reference evidence="2" key="1">
    <citation type="journal article" date="2019" name="Mol. Biol. Evol.">
        <title>Blast fungal genomes show frequent chromosomal changes, gene gains and losses, and effector gene turnover.</title>
        <authorList>
            <person name="Gomez Luciano L.B."/>
            <person name="Jason Tsai I."/>
            <person name="Chuma I."/>
            <person name="Tosa Y."/>
            <person name="Chen Y.H."/>
            <person name="Li J.Y."/>
            <person name="Li M.Y."/>
            <person name="Jade Lu M.Y."/>
            <person name="Nakayashiki H."/>
            <person name="Li W.H."/>
        </authorList>
    </citation>
    <scope>NUCLEOTIDE SEQUENCE</scope>
    <source>
        <strain evidence="2">NI907</strain>
    </source>
</reference>
<evidence type="ECO:0000313" key="1">
    <source>
        <dbReference type="Proteomes" id="UP000515153"/>
    </source>
</evidence>
<accession>A0A6P8BKC4</accession>
<dbReference type="Proteomes" id="UP000515153">
    <property type="component" value="Unplaced"/>
</dbReference>
<name>A0A6P8BKC4_PYRGI</name>
<reference evidence="2" key="3">
    <citation type="submission" date="2025-08" db="UniProtKB">
        <authorList>
            <consortium name="RefSeq"/>
        </authorList>
    </citation>
    <scope>IDENTIFICATION</scope>
    <source>
        <strain evidence="2">NI907</strain>
    </source>
</reference>
<evidence type="ECO:0000313" key="2">
    <source>
        <dbReference type="RefSeq" id="XP_030987773.1"/>
    </source>
</evidence>
<dbReference type="RefSeq" id="XP_030987773.1">
    <property type="nucleotide sequence ID" value="XM_031122646.1"/>
</dbReference>
<organism evidence="1 2">
    <name type="scientific">Pyricularia grisea</name>
    <name type="common">Crabgrass-specific blast fungus</name>
    <name type="synonym">Magnaporthe grisea</name>
    <dbReference type="NCBI Taxonomy" id="148305"/>
    <lineage>
        <taxon>Eukaryota</taxon>
        <taxon>Fungi</taxon>
        <taxon>Dikarya</taxon>
        <taxon>Ascomycota</taxon>
        <taxon>Pezizomycotina</taxon>
        <taxon>Sordariomycetes</taxon>
        <taxon>Sordariomycetidae</taxon>
        <taxon>Magnaporthales</taxon>
        <taxon>Pyriculariaceae</taxon>
        <taxon>Pyricularia</taxon>
    </lineage>
</organism>
<dbReference type="AlphaFoldDB" id="A0A6P8BKC4"/>
<protein>
    <submittedName>
        <fullName evidence="2">Uncharacterized protein</fullName>
    </submittedName>
</protein>
<dbReference type="GeneID" id="41957557"/>